<name>A0ABT0QDV8_9FLAO</name>
<comment type="caution">
    <text evidence="1">The sequence shown here is derived from an EMBL/GenBank/DDBJ whole genome shotgun (WGS) entry which is preliminary data.</text>
</comment>
<dbReference type="Proteomes" id="UP001165381">
    <property type="component" value="Unassembled WGS sequence"/>
</dbReference>
<proteinExistence type="predicted"/>
<keyword evidence="2" id="KW-1185">Reference proteome</keyword>
<dbReference type="RefSeq" id="WP_249972605.1">
    <property type="nucleotide sequence ID" value="NZ_JAMFLZ010000003.1"/>
</dbReference>
<organism evidence="1 2">
    <name type="scientific">Jejuia spongiicola</name>
    <dbReference type="NCBI Taxonomy" id="2942207"/>
    <lineage>
        <taxon>Bacteria</taxon>
        <taxon>Pseudomonadati</taxon>
        <taxon>Bacteroidota</taxon>
        <taxon>Flavobacteriia</taxon>
        <taxon>Flavobacteriales</taxon>
        <taxon>Flavobacteriaceae</taxon>
        <taxon>Jejuia</taxon>
    </lineage>
</organism>
<dbReference type="Gene3D" id="2.40.128.510">
    <property type="entry name" value="Protein of unknown function DUF4738"/>
    <property type="match status" value="1"/>
</dbReference>
<dbReference type="PROSITE" id="PS51257">
    <property type="entry name" value="PROKAR_LIPOPROTEIN"/>
    <property type="match status" value="1"/>
</dbReference>
<accession>A0ABT0QDV8</accession>
<reference evidence="1" key="1">
    <citation type="submission" date="2022-05" db="EMBL/GenBank/DDBJ databases">
        <authorList>
            <person name="Park J.-S."/>
        </authorList>
    </citation>
    <scope>NUCLEOTIDE SEQUENCE</scope>
    <source>
        <strain evidence="1">2012CJ34-3</strain>
    </source>
</reference>
<gene>
    <name evidence="1" type="ORF">M3P09_07320</name>
</gene>
<protein>
    <recommendedName>
        <fullName evidence="3">Lipoprotein</fullName>
    </recommendedName>
</protein>
<evidence type="ECO:0008006" key="3">
    <source>
        <dbReference type="Google" id="ProtNLM"/>
    </source>
</evidence>
<evidence type="ECO:0000313" key="2">
    <source>
        <dbReference type="Proteomes" id="UP001165381"/>
    </source>
</evidence>
<evidence type="ECO:0000313" key="1">
    <source>
        <dbReference type="EMBL" id="MCL6294798.1"/>
    </source>
</evidence>
<sequence length="189" mass="22357">MSRLLLLFFILFITLMSCDGRDRKYKKNVDVLKEHNLFESFSKHVKYIPEQPTEVFTDTILSTGFQIKIQYYSLENDFISRTTNTSNDNNKTTHFKNFEAQFQVSKNNNLITRDYINKEMFSKFESQAFWAAAIMQFVWIDYENSSDDFITLNTSFHLPETEVYKDFSIVINKFGEIKTRAINLVENVL</sequence>
<dbReference type="EMBL" id="JAMFLZ010000003">
    <property type="protein sequence ID" value="MCL6294798.1"/>
    <property type="molecule type" value="Genomic_DNA"/>
</dbReference>